<keyword evidence="5" id="KW-0560">Oxidoreductase</keyword>
<dbReference type="GO" id="GO:0046872">
    <property type="term" value="F:metal ion binding"/>
    <property type="evidence" value="ECO:0007669"/>
    <property type="project" value="UniProtKB-KW"/>
</dbReference>
<gene>
    <name evidence="6" type="ORF">S06H3_34445</name>
</gene>
<reference evidence="6" key="1">
    <citation type="journal article" date="2014" name="Front. Microbiol.">
        <title>High frequency of phylogenetically diverse reductive dehalogenase-homologous genes in deep subseafloor sedimentary metagenomes.</title>
        <authorList>
            <person name="Kawai M."/>
            <person name="Futagami T."/>
            <person name="Toyoda A."/>
            <person name="Takaki Y."/>
            <person name="Nishi S."/>
            <person name="Hori S."/>
            <person name="Arai W."/>
            <person name="Tsubouchi T."/>
            <person name="Morono Y."/>
            <person name="Uchiyama I."/>
            <person name="Ito T."/>
            <person name="Fujiyama A."/>
            <person name="Inagaki F."/>
            <person name="Takami H."/>
        </authorList>
    </citation>
    <scope>NUCLEOTIDE SEQUENCE</scope>
    <source>
        <strain evidence="6">Expedition CK06-06</strain>
    </source>
</reference>
<accession>X1NIH1</accession>
<organism evidence="6">
    <name type="scientific">marine sediment metagenome</name>
    <dbReference type="NCBI Taxonomy" id="412755"/>
    <lineage>
        <taxon>unclassified sequences</taxon>
        <taxon>metagenomes</taxon>
        <taxon>ecological metagenomes</taxon>
    </lineage>
</organism>
<keyword evidence="4" id="KW-0479">Metal-binding</keyword>
<comment type="cofactor">
    <cofactor evidence="1">
        <name>Ni(2+)</name>
        <dbReference type="ChEBI" id="CHEBI:49786"/>
    </cofactor>
</comment>
<dbReference type="EMBL" id="BARV01020678">
    <property type="protein sequence ID" value="GAI29996.1"/>
    <property type="molecule type" value="Genomic_DNA"/>
</dbReference>
<proteinExistence type="inferred from homology"/>
<dbReference type="PANTHER" id="PTHR43600:SF2">
    <property type="entry name" value="F420-NON-REDUCING HYDROGENASE VHU SUBUNIT A"/>
    <property type="match status" value="1"/>
</dbReference>
<evidence type="ECO:0000256" key="1">
    <source>
        <dbReference type="ARBA" id="ARBA00001967"/>
    </source>
</evidence>
<evidence type="ECO:0000256" key="3">
    <source>
        <dbReference type="ARBA" id="ARBA00022596"/>
    </source>
</evidence>
<dbReference type="SUPFAM" id="SSF56762">
    <property type="entry name" value="HydB/Nqo4-like"/>
    <property type="match status" value="1"/>
</dbReference>
<comment type="similarity">
    <text evidence="2">Belongs to the [NiFe]/[NiFeSe] hydrogenase large subunit family.</text>
</comment>
<sequence length="66" mass="7299">MISVAQVVESIHTVEESLKIIDQLMARGLKEEKPDVKVKAGRGIGAVEAPRGILFHDYTYDDKGVF</sequence>
<dbReference type="GO" id="GO:0016491">
    <property type="term" value="F:oxidoreductase activity"/>
    <property type="evidence" value="ECO:0007669"/>
    <property type="project" value="UniProtKB-KW"/>
</dbReference>
<dbReference type="InterPro" id="IPR029014">
    <property type="entry name" value="NiFe-Hase_large"/>
</dbReference>
<name>X1NIH1_9ZZZZ</name>
<evidence type="ECO:0000256" key="5">
    <source>
        <dbReference type="ARBA" id="ARBA00023002"/>
    </source>
</evidence>
<dbReference type="Gene3D" id="1.10.645.10">
    <property type="entry name" value="Cytochrome-c3 Hydrogenase, chain B"/>
    <property type="match status" value="1"/>
</dbReference>
<evidence type="ECO:0000256" key="4">
    <source>
        <dbReference type="ARBA" id="ARBA00022723"/>
    </source>
</evidence>
<protein>
    <submittedName>
        <fullName evidence="6">Uncharacterized protein</fullName>
    </submittedName>
</protein>
<keyword evidence="3" id="KW-0533">Nickel</keyword>
<dbReference type="AlphaFoldDB" id="X1NIH1"/>
<comment type="caution">
    <text evidence="6">The sequence shown here is derived from an EMBL/GenBank/DDBJ whole genome shotgun (WGS) entry which is preliminary data.</text>
</comment>
<dbReference type="PANTHER" id="PTHR43600">
    <property type="entry name" value="COENZYME F420 HYDROGENASE, SUBUNIT ALPHA"/>
    <property type="match status" value="1"/>
</dbReference>
<evidence type="ECO:0000313" key="6">
    <source>
        <dbReference type="EMBL" id="GAI29996.1"/>
    </source>
</evidence>
<evidence type="ECO:0000256" key="2">
    <source>
        <dbReference type="ARBA" id="ARBA00009292"/>
    </source>
</evidence>